<accession>A0AAE0V870</accession>
<reference evidence="3" key="1">
    <citation type="submission" date="2023-06" db="EMBL/GenBank/DDBJ databases">
        <title>Male Hemibagrus guttatus genome.</title>
        <authorList>
            <person name="Bian C."/>
        </authorList>
    </citation>
    <scope>NUCLEOTIDE SEQUENCE</scope>
    <source>
        <strain evidence="3">Male_cb2023</strain>
        <tissue evidence="3">Muscle</tissue>
    </source>
</reference>
<dbReference type="CDD" id="cd00303">
    <property type="entry name" value="retropepsin_like"/>
    <property type="match status" value="1"/>
</dbReference>
<sequence>MPTEPELVPPAWAPKSWLARCVLHAAAAPELPRVMVELNGHSVPTLLDSGSTITLVRPSVLPKTARLGGTIPVSCIHGNVQTVPSAQVRILGPAGEWPIVASVFQNLPAPVLLRCDWLGFSATMKAPIQVRRPPKPRAWTKPACMARGAQDAGPSSPVNTHLGNPLPMAYFLVKGGLLYYRTKRRGKPCDLLVVPHSRTALLLYLAHTHLLGGHLGLRNTLEKLKDHFTWPRMQTEVQAFCRTCPSCQQMAPQKPAPAPLIPLPVIGVPFKRVSMDLIGPLPKSAQGHKYILVMMDYATTYPDAVPLRKATSPNIARELLMLFSHVGIPKDILTDQGTPVISRLTADLCQLLQVKHLRMSVYHWQTDGLVEQFNQTLKRMLRQVVDEDGRNWDLLLHYILFAIGETPQASTGFTPLELLFGQ</sequence>
<dbReference type="PANTHER" id="PTHR37984:SF15">
    <property type="entry name" value="INTEGRASE CATALYTIC DOMAIN-CONTAINING PROTEIN"/>
    <property type="match status" value="1"/>
</dbReference>
<dbReference type="FunFam" id="1.10.340.70:FF:000001">
    <property type="entry name" value="Retrovirus-related Pol polyprotein from transposon gypsy-like Protein"/>
    <property type="match status" value="1"/>
</dbReference>
<feature type="domain" description="Integrase catalytic" evidence="2">
    <location>
        <begin position="265"/>
        <end position="422"/>
    </location>
</feature>
<dbReference type="InterPro" id="IPR041588">
    <property type="entry name" value="Integrase_H2C2"/>
</dbReference>
<dbReference type="FunFam" id="3.30.420.10:FF:000032">
    <property type="entry name" value="Retrovirus-related Pol polyprotein from transposon 297-like Protein"/>
    <property type="match status" value="1"/>
</dbReference>
<gene>
    <name evidence="3" type="ORF">QTP70_009582</name>
</gene>
<evidence type="ECO:0000313" key="4">
    <source>
        <dbReference type="Proteomes" id="UP001274896"/>
    </source>
</evidence>
<dbReference type="SUPFAM" id="SSF50630">
    <property type="entry name" value="Acid proteases"/>
    <property type="match status" value="1"/>
</dbReference>
<dbReference type="PANTHER" id="PTHR37984">
    <property type="entry name" value="PROTEIN CBG26694"/>
    <property type="match status" value="1"/>
</dbReference>
<dbReference type="Gene3D" id="1.10.340.70">
    <property type="match status" value="1"/>
</dbReference>
<dbReference type="InterPro" id="IPR021109">
    <property type="entry name" value="Peptidase_aspartic_dom_sf"/>
</dbReference>
<dbReference type="Proteomes" id="UP001274896">
    <property type="component" value="Unassembled WGS sequence"/>
</dbReference>
<dbReference type="SUPFAM" id="SSF53098">
    <property type="entry name" value="Ribonuclease H-like"/>
    <property type="match status" value="1"/>
</dbReference>
<proteinExistence type="predicted"/>
<dbReference type="InterPro" id="IPR001584">
    <property type="entry name" value="Integrase_cat-core"/>
</dbReference>
<dbReference type="InterPro" id="IPR012337">
    <property type="entry name" value="RNaseH-like_sf"/>
</dbReference>
<dbReference type="Gene3D" id="3.30.420.10">
    <property type="entry name" value="Ribonuclease H-like superfamily/Ribonuclease H"/>
    <property type="match status" value="1"/>
</dbReference>
<dbReference type="AlphaFoldDB" id="A0AAE0V870"/>
<evidence type="ECO:0000259" key="2">
    <source>
        <dbReference type="PROSITE" id="PS50994"/>
    </source>
</evidence>
<dbReference type="GO" id="GO:0015074">
    <property type="term" value="P:DNA integration"/>
    <property type="evidence" value="ECO:0007669"/>
    <property type="project" value="InterPro"/>
</dbReference>
<dbReference type="InterPro" id="IPR036397">
    <property type="entry name" value="RNaseH_sf"/>
</dbReference>
<keyword evidence="4" id="KW-1185">Reference proteome</keyword>
<organism evidence="3 4">
    <name type="scientific">Hemibagrus guttatus</name>
    <dbReference type="NCBI Taxonomy" id="175788"/>
    <lineage>
        <taxon>Eukaryota</taxon>
        <taxon>Metazoa</taxon>
        <taxon>Chordata</taxon>
        <taxon>Craniata</taxon>
        <taxon>Vertebrata</taxon>
        <taxon>Euteleostomi</taxon>
        <taxon>Actinopterygii</taxon>
        <taxon>Neopterygii</taxon>
        <taxon>Teleostei</taxon>
        <taxon>Ostariophysi</taxon>
        <taxon>Siluriformes</taxon>
        <taxon>Bagridae</taxon>
        <taxon>Hemibagrus</taxon>
    </lineage>
</organism>
<protein>
    <recommendedName>
        <fullName evidence="1">Gypsy retrotransposon integrase-like protein 1</fullName>
    </recommendedName>
</protein>
<dbReference type="PROSITE" id="PS50994">
    <property type="entry name" value="INTEGRASE"/>
    <property type="match status" value="1"/>
</dbReference>
<name>A0AAE0V870_9TELE</name>
<comment type="caution">
    <text evidence="3">The sequence shown here is derived from an EMBL/GenBank/DDBJ whole genome shotgun (WGS) entry which is preliminary data.</text>
</comment>
<dbReference type="Pfam" id="PF00665">
    <property type="entry name" value="rve"/>
    <property type="match status" value="1"/>
</dbReference>
<dbReference type="GO" id="GO:0003676">
    <property type="term" value="F:nucleic acid binding"/>
    <property type="evidence" value="ECO:0007669"/>
    <property type="project" value="InterPro"/>
</dbReference>
<evidence type="ECO:0000313" key="3">
    <source>
        <dbReference type="EMBL" id="KAK3548312.1"/>
    </source>
</evidence>
<dbReference type="InterPro" id="IPR050951">
    <property type="entry name" value="Retrovirus_Pol_polyprotein"/>
</dbReference>
<dbReference type="EMBL" id="JAUCMX010000004">
    <property type="protein sequence ID" value="KAK3548312.1"/>
    <property type="molecule type" value="Genomic_DNA"/>
</dbReference>
<evidence type="ECO:0000256" key="1">
    <source>
        <dbReference type="ARBA" id="ARBA00039658"/>
    </source>
</evidence>
<dbReference type="Pfam" id="PF17921">
    <property type="entry name" value="Integrase_H2C2"/>
    <property type="match status" value="1"/>
</dbReference>